<keyword evidence="2" id="KW-1133">Transmembrane helix</keyword>
<evidence type="ECO:0000313" key="4">
    <source>
        <dbReference type="Proteomes" id="UP000646244"/>
    </source>
</evidence>
<sequence>MPTHSIMPGRHHAHEGPGPVSRTGHVRTDEAAARWTWAVPVTGGLAFGLYAVFLAHENGFSELTGWMLGLVAAVVSMGLGYVLIRERNTMITEVRAAAFGALFGVCMGFLRSLVDVSVLRSVGMGLIFGLCMGLASYYVFYWHEH</sequence>
<keyword evidence="2" id="KW-0812">Transmembrane</keyword>
<keyword evidence="2" id="KW-0472">Membrane</keyword>
<reference evidence="3" key="1">
    <citation type="journal article" date="2014" name="Int. J. Syst. Evol. Microbiol.">
        <title>Complete genome sequence of Corynebacterium casei LMG S-19264T (=DSM 44701T), isolated from a smear-ripened cheese.</title>
        <authorList>
            <consortium name="US DOE Joint Genome Institute (JGI-PGF)"/>
            <person name="Walter F."/>
            <person name="Albersmeier A."/>
            <person name="Kalinowski J."/>
            <person name="Ruckert C."/>
        </authorList>
    </citation>
    <scope>NUCLEOTIDE SEQUENCE</scope>
    <source>
        <strain evidence="3">JCM 4633</strain>
    </source>
</reference>
<accession>A0A918WQI8</accession>
<dbReference type="RefSeq" id="WP_190111912.1">
    <property type="nucleotide sequence ID" value="NZ_BMVB01000019.1"/>
</dbReference>
<feature type="transmembrane region" description="Helical" evidence="2">
    <location>
        <begin position="120"/>
        <end position="140"/>
    </location>
</feature>
<gene>
    <name evidence="3" type="ORF">GCM10010507_47670</name>
</gene>
<comment type="caution">
    <text evidence="3">The sequence shown here is derived from an EMBL/GenBank/DDBJ whole genome shotgun (WGS) entry which is preliminary data.</text>
</comment>
<name>A0A918WQI8_STRCJ</name>
<dbReference type="EMBL" id="BMVB01000019">
    <property type="protein sequence ID" value="GHC64701.1"/>
    <property type="molecule type" value="Genomic_DNA"/>
</dbReference>
<proteinExistence type="predicted"/>
<dbReference type="AlphaFoldDB" id="A0A918WQI8"/>
<evidence type="ECO:0000256" key="2">
    <source>
        <dbReference type="SAM" id="Phobius"/>
    </source>
</evidence>
<evidence type="ECO:0000313" key="3">
    <source>
        <dbReference type="EMBL" id="GHC64701.1"/>
    </source>
</evidence>
<organism evidence="3 4">
    <name type="scientific">Streptomyces cinnamoneus</name>
    <name type="common">Streptoverticillium cinnamoneum</name>
    <dbReference type="NCBI Taxonomy" id="53446"/>
    <lineage>
        <taxon>Bacteria</taxon>
        <taxon>Bacillati</taxon>
        <taxon>Actinomycetota</taxon>
        <taxon>Actinomycetes</taxon>
        <taxon>Kitasatosporales</taxon>
        <taxon>Streptomycetaceae</taxon>
        <taxon>Streptomyces</taxon>
        <taxon>Streptomyces cinnamoneus group</taxon>
    </lineage>
</organism>
<feature type="transmembrane region" description="Helical" evidence="2">
    <location>
        <begin position="65"/>
        <end position="84"/>
    </location>
</feature>
<dbReference type="Proteomes" id="UP000646244">
    <property type="component" value="Unassembled WGS sequence"/>
</dbReference>
<feature type="region of interest" description="Disordered" evidence="1">
    <location>
        <begin position="1"/>
        <end position="24"/>
    </location>
</feature>
<protein>
    <submittedName>
        <fullName evidence="3">Uncharacterized protein</fullName>
    </submittedName>
</protein>
<feature type="transmembrane region" description="Helical" evidence="2">
    <location>
        <begin position="35"/>
        <end position="53"/>
    </location>
</feature>
<feature type="transmembrane region" description="Helical" evidence="2">
    <location>
        <begin position="96"/>
        <end position="114"/>
    </location>
</feature>
<reference evidence="3" key="2">
    <citation type="submission" date="2020-09" db="EMBL/GenBank/DDBJ databases">
        <authorList>
            <person name="Sun Q."/>
            <person name="Ohkuma M."/>
        </authorList>
    </citation>
    <scope>NUCLEOTIDE SEQUENCE</scope>
    <source>
        <strain evidence="3">JCM 4633</strain>
    </source>
</reference>
<evidence type="ECO:0000256" key="1">
    <source>
        <dbReference type="SAM" id="MobiDB-lite"/>
    </source>
</evidence>